<dbReference type="NCBIfam" id="TIGR00357">
    <property type="entry name" value="peptide-methionine (R)-S-oxide reductase MsrB"/>
    <property type="match status" value="1"/>
</dbReference>
<feature type="domain" description="MsrB" evidence="4">
    <location>
        <begin position="42"/>
        <end position="163"/>
    </location>
</feature>
<reference evidence="5 6" key="1">
    <citation type="submission" date="2020-08" db="EMBL/GenBank/DDBJ databases">
        <title>Genome sequencing of Purple Non-Sulfur Bacteria from various extreme environments.</title>
        <authorList>
            <person name="Mayer M."/>
        </authorList>
    </citation>
    <scope>NUCLEOTIDE SEQUENCE [LARGE SCALE GENOMIC DNA]</scope>
    <source>
        <strain evidence="5 6">2761</strain>
    </source>
</reference>
<accession>A0A840FVR6</accession>
<dbReference type="GO" id="GO:0033743">
    <property type="term" value="F:peptide-methionine (R)-S-oxide reductase activity"/>
    <property type="evidence" value="ECO:0007669"/>
    <property type="project" value="UniProtKB-EC"/>
</dbReference>
<gene>
    <name evidence="5" type="ORF">GGD90_000544</name>
</gene>
<dbReference type="InterPro" id="IPR002579">
    <property type="entry name" value="Met_Sox_Rdtase_MsrB_dom"/>
</dbReference>
<dbReference type="PROSITE" id="PS51790">
    <property type="entry name" value="MSRB"/>
    <property type="match status" value="1"/>
</dbReference>
<dbReference type="Proteomes" id="UP000587070">
    <property type="component" value="Unassembled WGS sequence"/>
</dbReference>
<evidence type="ECO:0000256" key="3">
    <source>
        <dbReference type="ARBA" id="ARBA00048488"/>
    </source>
</evidence>
<dbReference type="OrthoDB" id="9785497at2"/>
<dbReference type="GO" id="GO:0030091">
    <property type="term" value="P:protein repair"/>
    <property type="evidence" value="ECO:0007669"/>
    <property type="project" value="InterPro"/>
</dbReference>
<comment type="catalytic activity">
    <reaction evidence="3">
        <text>L-methionyl-[protein] + [thioredoxin]-disulfide + H2O = L-methionyl-(R)-S-oxide-[protein] + [thioredoxin]-dithiol</text>
        <dbReference type="Rhea" id="RHEA:24164"/>
        <dbReference type="Rhea" id="RHEA-COMP:10698"/>
        <dbReference type="Rhea" id="RHEA-COMP:10700"/>
        <dbReference type="Rhea" id="RHEA-COMP:12313"/>
        <dbReference type="Rhea" id="RHEA-COMP:12314"/>
        <dbReference type="ChEBI" id="CHEBI:15377"/>
        <dbReference type="ChEBI" id="CHEBI:16044"/>
        <dbReference type="ChEBI" id="CHEBI:29950"/>
        <dbReference type="ChEBI" id="CHEBI:45764"/>
        <dbReference type="ChEBI" id="CHEBI:50058"/>
        <dbReference type="EC" id="1.8.4.12"/>
    </reaction>
</comment>
<proteinExistence type="predicted"/>
<protein>
    <recommendedName>
        <fullName evidence="1">peptide-methionine (R)-S-oxide reductase</fullName>
        <ecNumber evidence="1">1.8.4.12</ecNumber>
    </recommendedName>
</protein>
<dbReference type="AlphaFoldDB" id="A0A840FVR6"/>
<dbReference type="InterPro" id="IPR028427">
    <property type="entry name" value="Met_Sox_Rdtase_MsrB"/>
</dbReference>
<keyword evidence="6" id="KW-1185">Reference proteome</keyword>
<dbReference type="EC" id="1.8.4.12" evidence="1"/>
<sequence length="171" mass="18589">MRSRPLLSVFPALTGLLPKAALPVVADGESAQGGIGAPAKTACDWKADLPQERYRVLFAEGTEFAHSSPLNSEKREGTFICAACHQPLFASSRKYNSGSGWPSFWEALPGAVAFKTDYKLLMPRTEYHCSRCGGHQGHVFKDGPQPSGERYCNNGLALLFIPRGEPLPTPR</sequence>
<comment type="caution">
    <text evidence="5">The sequence shown here is derived from an EMBL/GenBank/DDBJ whole genome shotgun (WGS) entry which is preliminary data.</text>
</comment>
<name>A0A840FVR6_RHOTE</name>
<keyword evidence="2 5" id="KW-0560">Oxidoreductase</keyword>
<dbReference type="PANTHER" id="PTHR10173">
    <property type="entry name" value="METHIONINE SULFOXIDE REDUCTASE"/>
    <property type="match status" value="1"/>
</dbReference>
<evidence type="ECO:0000259" key="4">
    <source>
        <dbReference type="PROSITE" id="PS51790"/>
    </source>
</evidence>
<organism evidence="5 6">
    <name type="scientific">Rhodocyclus tenuis</name>
    <name type="common">Rhodospirillum tenue</name>
    <dbReference type="NCBI Taxonomy" id="1066"/>
    <lineage>
        <taxon>Bacteria</taxon>
        <taxon>Pseudomonadati</taxon>
        <taxon>Pseudomonadota</taxon>
        <taxon>Betaproteobacteria</taxon>
        <taxon>Rhodocyclales</taxon>
        <taxon>Rhodocyclaceae</taxon>
        <taxon>Rhodocyclus</taxon>
    </lineage>
</organism>
<evidence type="ECO:0000313" key="6">
    <source>
        <dbReference type="Proteomes" id="UP000587070"/>
    </source>
</evidence>
<dbReference type="Pfam" id="PF01641">
    <property type="entry name" value="SelR"/>
    <property type="match status" value="1"/>
</dbReference>
<evidence type="ECO:0000256" key="1">
    <source>
        <dbReference type="ARBA" id="ARBA00012499"/>
    </source>
</evidence>
<dbReference type="SUPFAM" id="SSF51316">
    <property type="entry name" value="Mss4-like"/>
    <property type="match status" value="1"/>
</dbReference>
<evidence type="ECO:0000256" key="2">
    <source>
        <dbReference type="ARBA" id="ARBA00023002"/>
    </source>
</evidence>
<dbReference type="PANTHER" id="PTHR10173:SF57">
    <property type="entry name" value="PEPTIDE-METHIONINE (R)-S-OXIDE REDUCTASE"/>
    <property type="match status" value="1"/>
</dbReference>
<evidence type="ECO:0000313" key="5">
    <source>
        <dbReference type="EMBL" id="MBB4246187.1"/>
    </source>
</evidence>
<dbReference type="Gene3D" id="2.170.150.20">
    <property type="entry name" value="Peptide methionine sulfoxide reductase"/>
    <property type="match status" value="1"/>
</dbReference>
<dbReference type="InterPro" id="IPR011057">
    <property type="entry name" value="Mss4-like_sf"/>
</dbReference>
<dbReference type="GO" id="GO:0005737">
    <property type="term" value="C:cytoplasm"/>
    <property type="evidence" value="ECO:0007669"/>
    <property type="project" value="TreeGrafter"/>
</dbReference>
<dbReference type="EMBL" id="JACIGE010000002">
    <property type="protein sequence ID" value="MBB4246187.1"/>
    <property type="molecule type" value="Genomic_DNA"/>
</dbReference>
<dbReference type="RefSeq" id="WP_153115740.1">
    <property type="nucleotide sequence ID" value="NZ_JACIGE010000002.1"/>
</dbReference>
<dbReference type="GO" id="GO:0006979">
    <property type="term" value="P:response to oxidative stress"/>
    <property type="evidence" value="ECO:0007669"/>
    <property type="project" value="InterPro"/>
</dbReference>